<accession>A0A2K8UB36</accession>
<gene>
    <name evidence="3" type="ORF">THSYN_17885</name>
</gene>
<evidence type="ECO:0000313" key="4">
    <source>
        <dbReference type="Proteomes" id="UP000232638"/>
    </source>
</evidence>
<feature type="chain" id="PRO_5014713596" evidence="1">
    <location>
        <begin position="20"/>
        <end position="188"/>
    </location>
</feature>
<dbReference type="PANTHER" id="PTHR34406:SF2">
    <property type="entry name" value="PERIPLASMIC PROTEIN"/>
    <property type="match status" value="1"/>
</dbReference>
<dbReference type="InterPro" id="IPR036761">
    <property type="entry name" value="TTHA0802/YceI-like_sf"/>
</dbReference>
<dbReference type="KEGG" id="tsy:THSYN_17885"/>
<keyword evidence="4" id="KW-1185">Reference proteome</keyword>
<evidence type="ECO:0000313" key="3">
    <source>
        <dbReference type="EMBL" id="AUB82629.1"/>
    </source>
</evidence>
<dbReference type="OrthoDB" id="9811006at2"/>
<dbReference type="SUPFAM" id="SSF101874">
    <property type="entry name" value="YceI-like"/>
    <property type="match status" value="1"/>
</dbReference>
<dbReference type="SMART" id="SM00867">
    <property type="entry name" value="YceI"/>
    <property type="match status" value="1"/>
</dbReference>
<feature type="domain" description="Lipid/polyisoprenoid-binding YceI-like" evidence="2">
    <location>
        <begin position="23"/>
        <end position="186"/>
    </location>
</feature>
<dbReference type="RefSeq" id="WP_100920349.1">
    <property type="nucleotide sequence ID" value="NZ_CP020370.1"/>
</dbReference>
<evidence type="ECO:0000256" key="1">
    <source>
        <dbReference type="SAM" id="SignalP"/>
    </source>
</evidence>
<name>A0A2K8UB36_9GAMM</name>
<dbReference type="Pfam" id="PF04264">
    <property type="entry name" value="YceI"/>
    <property type="match status" value="1"/>
</dbReference>
<dbReference type="InterPro" id="IPR007372">
    <property type="entry name" value="Lipid/polyisoprenoid-bd_YceI"/>
</dbReference>
<evidence type="ECO:0000259" key="2">
    <source>
        <dbReference type="SMART" id="SM00867"/>
    </source>
</evidence>
<proteinExistence type="predicted"/>
<dbReference type="Gene3D" id="2.40.128.110">
    <property type="entry name" value="Lipid/polyisoprenoid-binding, YceI-like"/>
    <property type="match status" value="1"/>
</dbReference>
<organism evidence="3 4">
    <name type="scientific">Candidatus Thiodictyon syntrophicum</name>
    <dbReference type="NCBI Taxonomy" id="1166950"/>
    <lineage>
        <taxon>Bacteria</taxon>
        <taxon>Pseudomonadati</taxon>
        <taxon>Pseudomonadota</taxon>
        <taxon>Gammaproteobacteria</taxon>
        <taxon>Chromatiales</taxon>
        <taxon>Chromatiaceae</taxon>
        <taxon>Thiodictyon</taxon>
    </lineage>
</organism>
<dbReference type="PANTHER" id="PTHR34406">
    <property type="entry name" value="PROTEIN YCEI"/>
    <property type="match status" value="1"/>
</dbReference>
<protein>
    <submittedName>
        <fullName evidence="3">Polyisoprenoid-binding protein</fullName>
    </submittedName>
</protein>
<dbReference type="Proteomes" id="UP000232638">
    <property type="component" value="Chromosome"/>
</dbReference>
<dbReference type="AlphaFoldDB" id="A0A2K8UB36"/>
<dbReference type="EMBL" id="CP020370">
    <property type="protein sequence ID" value="AUB82629.1"/>
    <property type="molecule type" value="Genomic_DNA"/>
</dbReference>
<reference evidence="3 4" key="1">
    <citation type="submission" date="2017-03" db="EMBL/GenBank/DDBJ databases">
        <title>Complete genome sequence of Candidatus 'Thiodictyon syntrophicum' sp. nov. strain Cad16T, a photolithoautotroph purple sulfur bacterium isolated from an alpine meromictic lake.</title>
        <authorList>
            <person name="Luedin S.M."/>
            <person name="Pothier J.F."/>
            <person name="Danza F."/>
            <person name="Storelli N."/>
            <person name="Wittwer M."/>
            <person name="Tonolla M."/>
        </authorList>
    </citation>
    <scope>NUCLEOTIDE SEQUENCE [LARGE SCALE GENOMIC DNA]</scope>
    <source>
        <strain evidence="3 4">Cad16T</strain>
    </source>
</reference>
<keyword evidence="1" id="KW-0732">Signal</keyword>
<sequence length="188" mass="20318">MKKIAAAVVLATLSAGTLAAPETYVIEGSHTLPRFEYNHLGFSTQVSRFDKTSGKIVIDFAAKTGSADVVIDATSVNTGSAKFDEHIQNEDFLDTAKYPTITFKADRFKFQGDRPAKVEGQLTIKGVTKPATLTVTTFHCGLHPMVKKQACGANAFTSIKRSDFNAGKYAPMVSDQVTLTIPVEAIRE</sequence>
<feature type="signal peptide" evidence="1">
    <location>
        <begin position="1"/>
        <end position="19"/>
    </location>
</feature>